<evidence type="ECO:0000313" key="2">
    <source>
        <dbReference type="Proteomes" id="UP001321486"/>
    </source>
</evidence>
<name>A0ABM8GJR1_9MICO</name>
<gene>
    <name evidence="1" type="ORF">GCM10025867_08590</name>
</gene>
<evidence type="ECO:0000313" key="1">
    <source>
        <dbReference type="EMBL" id="BDZ48618.1"/>
    </source>
</evidence>
<proteinExistence type="predicted"/>
<sequence length="118" mass="13159">MVDTNVRLHQIVAAALAQAGMVHVVWTGITKTMEANLDLFRGATSQLDGVELVELEDIAYEMAGRDGLEAGEIASQISDQFGGADLFWLTMIRQMIWDHILQIDWNILFTPQSRVWAA</sequence>
<evidence type="ECO:0008006" key="3">
    <source>
        <dbReference type="Google" id="ProtNLM"/>
    </source>
</evidence>
<dbReference type="Proteomes" id="UP001321486">
    <property type="component" value="Chromosome"/>
</dbReference>
<protein>
    <recommendedName>
        <fullName evidence="3">PIN domain-containing protein</fullName>
    </recommendedName>
</protein>
<dbReference type="EMBL" id="AP027732">
    <property type="protein sequence ID" value="BDZ48618.1"/>
    <property type="molecule type" value="Genomic_DNA"/>
</dbReference>
<organism evidence="1 2">
    <name type="scientific">Frondihabitans sucicola</name>
    <dbReference type="NCBI Taxonomy" id="1268041"/>
    <lineage>
        <taxon>Bacteria</taxon>
        <taxon>Bacillati</taxon>
        <taxon>Actinomycetota</taxon>
        <taxon>Actinomycetes</taxon>
        <taxon>Micrococcales</taxon>
        <taxon>Microbacteriaceae</taxon>
        <taxon>Frondihabitans</taxon>
    </lineage>
</organism>
<dbReference type="RefSeq" id="WP_286345576.1">
    <property type="nucleotide sequence ID" value="NZ_AP027732.1"/>
</dbReference>
<accession>A0ABM8GJR1</accession>
<keyword evidence="2" id="KW-1185">Reference proteome</keyword>
<reference evidence="2" key="1">
    <citation type="journal article" date="2019" name="Int. J. Syst. Evol. Microbiol.">
        <title>The Global Catalogue of Microorganisms (GCM) 10K type strain sequencing project: providing services to taxonomists for standard genome sequencing and annotation.</title>
        <authorList>
            <consortium name="The Broad Institute Genomics Platform"/>
            <consortium name="The Broad Institute Genome Sequencing Center for Infectious Disease"/>
            <person name="Wu L."/>
            <person name="Ma J."/>
        </authorList>
    </citation>
    <scope>NUCLEOTIDE SEQUENCE [LARGE SCALE GENOMIC DNA]</scope>
    <source>
        <strain evidence="2">NBRC 108728</strain>
    </source>
</reference>